<accession>U2C5K0</accession>
<dbReference type="HOGENOM" id="CLU_448823_0_0_10"/>
<dbReference type="Gene3D" id="2.60.120.260">
    <property type="entry name" value="Galactose-binding domain-like"/>
    <property type="match status" value="1"/>
</dbReference>
<dbReference type="Gene3D" id="2.60.40.10">
    <property type="entry name" value="Immunoglobulins"/>
    <property type="match status" value="2"/>
</dbReference>
<dbReference type="InterPro" id="IPR013783">
    <property type="entry name" value="Ig-like_fold"/>
</dbReference>
<dbReference type="InterPro" id="IPR024361">
    <property type="entry name" value="BACON"/>
</dbReference>
<dbReference type="SUPFAM" id="SSF49785">
    <property type="entry name" value="Galactose-binding domain-like"/>
    <property type="match status" value="1"/>
</dbReference>
<evidence type="ECO:0000259" key="1">
    <source>
        <dbReference type="Pfam" id="PF13004"/>
    </source>
</evidence>
<name>U2C5K0_9BACE</name>
<dbReference type="EMBL" id="AWSV01000077">
    <property type="protein sequence ID" value="ERI85744.1"/>
    <property type="molecule type" value="Genomic_DNA"/>
</dbReference>
<sequence>MKKNIFIITLIGLIGIAGGFFSCSPDYETDFHVSSLVVSHKNQGLILLPLEGGNKEIPVQTNIPLDKWTATSNAPWCEVSKAEGLVTVNAGENNNYKERKALVTIAYGHQKYDIQVRQFGKESTLEIIENENFKMVKNIMTTTVEPTAETLEIPLRTNLVVDHVLIPDTCNWVHYTPSGRGESDNSEIVYLTLNLDQNTELEERYCMLILQSSLNYNVTKELLIKQDKRGFIVVPIEGKTEFEVEDAGDIVRVPFGRNGGDDSYTVTVAEDAQEWIQIRPKTRGISNDELVLIVQPNEVEEPRTGKVTIKSNNEEEESSFVVTINQKAFVPVPPNNVVNLMAIPGEGFIKLSWDKPEKANYSKVVITYLDTPRRKNIRKELTDKNVTVCKFDSTFAFAGEYEFTVKTYGPTGLETASPLTVKSRSLPWSEKKEITLTQTMITANATQTNDGGGIPALVDRKVNTYYHSFWGPTSPGKKPHYLQFNFSQPIYKKFTIEYVGRHNGDGGGDIKRTDILVSDTGGDNDSEWHKIGEITYTLPSGRGQPGTANGYVTADKNYNYVRFLPTARRSKDPLNGPDPSTWTGKEWWNMAEIYIYEIHDEAWIIDKL</sequence>
<gene>
    <name evidence="2" type="ORF">HMPREF1981_01407</name>
</gene>
<dbReference type="RefSeq" id="WP_021644767.1">
    <property type="nucleotide sequence ID" value="NZ_KE993086.1"/>
</dbReference>
<feature type="domain" description="BACON" evidence="1">
    <location>
        <begin position="266"/>
        <end position="327"/>
    </location>
</feature>
<dbReference type="PROSITE" id="PS51257">
    <property type="entry name" value="PROKAR_LIPOPROTEIN"/>
    <property type="match status" value="1"/>
</dbReference>
<evidence type="ECO:0000313" key="3">
    <source>
        <dbReference type="Proteomes" id="UP000016496"/>
    </source>
</evidence>
<reference evidence="2 3" key="1">
    <citation type="submission" date="2013-08" db="EMBL/GenBank/DDBJ databases">
        <authorList>
            <person name="Weinstock G."/>
            <person name="Sodergren E."/>
            <person name="Wylie T."/>
            <person name="Fulton L."/>
            <person name="Fulton R."/>
            <person name="Fronick C."/>
            <person name="O'Laughlin M."/>
            <person name="Godfrey J."/>
            <person name="Miner T."/>
            <person name="Herter B."/>
            <person name="Appelbaum E."/>
            <person name="Cordes M."/>
            <person name="Lek S."/>
            <person name="Wollam A."/>
            <person name="Pepin K.H."/>
            <person name="Palsikar V.B."/>
            <person name="Mitreva M."/>
            <person name="Wilson R.K."/>
        </authorList>
    </citation>
    <scope>NUCLEOTIDE SEQUENCE [LARGE SCALE GENOMIC DNA]</scope>
    <source>
        <strain evidence="2 3">F0041</strain>
    </source>
</reference>
<feature type="domain" description="BACON" evidence="1">
    <location>
        <begin position="67"/>
        <end position="118"/>
    </location>
</feature>
<dbReference type="PATRIC" id="fig|1321819.3.peg.1292"/>
<dbReference type="Proteomes" id="UP000016496">
    <property type="component" value="Unassembled WGS sequence"/>
</dbReference>
<dbReference type="CDD" id="cd14948">
    <property type="entry name" value="BACON"/>
    <property type="match status" value="2"/>
</dbReference>
<dbReference type="AlphaFoldDB" id="U2C5K0"/>
<comment type="caution">
    <text evidence="2">The sequence shown here is derived from an EMBL/GenBank/DDBJ whole genome shotgun (WGS) entry which is preliminary data.</text>
</comment>
<dbReference type="InterPro" id="IPR008979">
    <property type="entry name" value="Galactose-bd-like_sf"/>
</dbReference>
<evidence type="ECO:0000313" key="2">
    <source>
        <dbReference type="EMBL" id="ERI85744.1"/>
    </source>
</evidence>
<proteinExistence type="predicted"/>
<dbReference type="Pfam" id="PF13004">
    <property type="entry name" value="BACON"/>
    <property type="match status" value="2"/>
</dbReference>
<dbReference type="OrthoDB" id="1001598at2"/>
<organism evidence="2 3">
    <name type="scientific">Bacteroides pyogenes F0041</name>
    <dbReference type="NCBI Taxonomy" id="1321819"/>
    <lineage>
        <taxon>Bacteria</taxon>
        <taxon>Pseudomonadati</taxon>
        <taxon>Bacteroidota</taxon>
        <taxon>Bacteroidia</taxon>
        <taxon>Bacteroidales</taxon>
        <taxon>Bacteroidaceae</taxon>
        <taxon>Bacteroides</taxon>
    </lineage>
</organism>
<protein>
    <submittedName>
        <fullName evidence="2">Phage tail component protein</fullName>
    </submittedName>
</protein>